<feature type="non-terminal residue" evidence="3">
    <location>
        <position position="1"/>
    </location>
</feature>
<feature type="transmembrane region" description="Helical" evidence="2">
    <location>
        <begin position="449"/>
        <end position="469"/>
    </location>
</feature>
<protein>
    <submittedName>
        <fullName evidence="3">Uncharacterized protein</fullName>
    </submittedName>
</protein>
<organism evidence="3 4">
    <name type="scientific">Chlamydomonas eustigma</name>
    <dbReference type="NCBI Taxonomy" id="1157962"/>
    <lineage>
        <taxon>Eukaryota</taxon>
        <taxon>Viridiplantae</taxon>
        <taxon>Chlorophyta</taxon>
        <taxon>core chlorophytes</taxon>
        <taxon>Chlorophyceae</taxon>
        <taxon>CS clade</taxon>
        <taxon>Chlamydomonadales</taxon>
        <taxon>Chlamydomonadaceae</taxon>
        <taxon>Chlamydomonas</taxon>
    </lineage>
</organism>
<reference evidence="3 4" key="1">
    <citation type="submission" date="2017-08" db="EMBL/GenBank/DDBJ databases">
        <title>Acidophilic green algal genome provides insights into adaptation to an acidic environment.</title>
        <authorList>
            <person name="Hirooka S."/>
            <person name="Hirose Y."/>
            <person name="Kanesaki Y."/>
            <person name="Higuchi S."/>
            <person name="Fujiwara T."/>
            <person name="Onuma R."/>
            <person name="Era A."/>
            <person name="Ohbayashi R."/>
            <person name="Uzuka A."/>
            <person name="Nozaki H."/>
            <person name="Yoshikawa H."/>
            <person name="Miyagishima S.Y."/>
        </authorList>
    </citation>
    <scope>NUCLEOTIDE SEQUENCE [LARGE SCALE GENOMIC DNA]</scope>
    <source>
        <strain evidence="3 4">NIES-2499</strain>
    </source>
</reference>
<dbReference type="SUPFAM" id="SSF48371">
    <property type="entry name" value="ARM repeat"/>
    <property type="match status" value="1"/>
</dbReference>
<gene>
    <name evidence="3" type="ORF">CEUSTIGMA_g8033.t1</name>
</gene>
<sequence>DSTTRCQDSTTNVRQHVSRVWPRTSSSRGSHARSRSETFHLPHINSSCTSACSRDAQTVTNPHARSLSAFSGSAAFQPMQNLGHAAMHPMQAAGATKTLMSLLCPLCDDDLPVEIAAIKHNQVHGALLLLKEQAAAAAAAGAVQTELAAATAACRAAICPISCALSLESLARLMWSDDEARDMVASTGGIRTILDIMRLSRGLSSIQTSACLAIMGLVRGDGELCQATQWAVAKAGGVELISEAMESFPSSLMMQLAALLTLVPLTLDNCMMQAYLSRRTVPAVLHTLCTFQEHPAIQCKGLVLLGVMLEGADPLQEAVRQRMVELGVVSRVASALEQMGGHSDDVLWACLFCLAGLARHAPGRRDRNQDGHCQRLSKALSTASEDALAQALAVGLLQRLRSSWEAYHDRVRVRGGEPDEMISGAGRFLFDRLEAAEDRRRTGLFVRRAVCIAALAASAAATVGAVFWLSGSVCSNSTGQEASKGRSTGVLNVLDDGFRARGIPYYQTS</sequence>
<dbReference type="Proteomes" id="UP000232323">
    <property type="component" value="Unassembled WGS sequence"/>
</dbReference>
<comment type="caution">
    <text evidence="3">The sequence shown here is derived from an EMBL/GenBank/DDBJ whole genome shotgun (WGS) entry which is preliminary data.</text>
</comment>
<proteinExistence type="predicted"/>
<evidence type="ECO:0000256" key="2">
    <source>
        <dbReference type="SAM" id="Phobius"/>
    </source>
</evidence>
<name>A0A250XBY1_9CHLO</name>
<feature type="region of interest" description="Disordered" evidence="1">
    <location>
        <begin position="1"/>
        <end position="38"/>
    </location>
</feature>
<evidence type="ECO:0000313" key="3">
    <source>
        <dbReference type="EMBL" id="GAX80597.1"/>
    </source>
</evidence>
<dbReference type="AlphaFoldDB" id="A0A250XBY1"/>
<feature type="compositionally biased region" description="Polar residues" evidence="1">
    <location>
        <begin position="1"/>
        <end position="15"/>
    </location>
</feature>
<dbReference type="InterPro" id="IPR016024">
    <property type="entry name" value="ARM-type_fold"/>
</dbReference>
<evidence type="ECO:0000313" key="4">
    <source>
        <dbReference type="Proteomes" id="UP000232323"/>
    </source>
</evidence>
<dbReference type="EMBL" id="BEGY01000054">
    <property type="protein sequence ID" value="GAX80597.1"/>
    <property type="molecule type" value="Genomic_DNA"/>
</dbReference>
<keyword evidence="2" id="KW-0812">Transmembrane</keyword>
<keyword evidence="2" id="KW-0472">Membrane</keyword>
<accession>A0A250XBY1</accession>
<dbReference type="OrthoDB" id="553223at2759"/>
<dbReference type="Gene3D" id="1.25.10.10">
    <property type="entry name" value="Leucine-rich Repeat Variant"/>
    <property type="match status" value="1"/>
</dbReference>
<evidence type="ECO:0000256" key="1">
    <source>
        <dbReference type="SAM" id="MobiDB-lite"/>
    </source>
</evidence>
<keyword evidence="2" id="KW-1133">Transmembrane helix</keyword>
<dbReference type="InterPro" id="IPR011989">
    <property type="entry name" value="ARM-like"/>
</dbReference>
<keyword evidence="4" id="KW-1185">Reference proteome</keyword>